<keyword evidence="3" id="KW-1185">Reference proteome</keyword>
<reference evidence="2 3" key="1">
    <citation type="submission" date="2021-06" db="EMBL/GenBank/DDBJ databases">
        <title>Actinomycetes sequencing.</title>
        <authorList>
            <person name="Shan Q."/>
        </authorList>
    </citation>
    <scope>NUCLEOTIDE SEQUENCE [LARGE SCALE GENOMIC DNA]</scope>
    <source>
        <strain evidence="2 3">NEAU-G5</strain>
    </source>
</reference>
<feature type="transmembrane region" description="Helical" evidence="1">
    <location>
        <begin position="65"/>
        <end position="87"/>
    </location>
</feature>
<sequence>MRVLRGLSGVVAAGMVVLMLVVAGSAVLGALRGYPGPGMRMVAWHIGLSIVAVTAQVFTDKRRGFAAFSGSLVVFLAAGYLLVTQWWN</sequence>
<evidence type="ECO:0008006" key="4">
    <source>
        <dbReference type="Google" id="ProtNLM"/>
    </source>
</evidence>
<evidence type="ECO:0000313" key="2">
    <source>
        <dbReference type="EMBL" id="MBU3063339.1"/>
    </source>
</evidence>
<gene>
    <name evidence="2" type="ORF">KO481_17620</name>
</gene>
<keyword evidence="1" id="KW-0472">Membrane</keyword>
<keyword evidence="1" id="KW-0812">Transmembrane</keyword>
<evidence type="ECO:0000256" key="1">
    <source>
        <dbReference type="SAM" id="Phobius"/>
    </source>
</evidence>
<dbReference type="RefSeq" id="WP_215918235.1">
    <property type="nucleotide sequence ID" value="NZ_JAHKNI010000005.1"/>
</dbReference>
<organism evidence="2 3">
    <name type="scientific">Nocardia albiluteola</name>
    <dbReference type="NCBI Taxonomy" id="2842303"/>
    <lineage>
        <taxon>Bacteria</taxon>
        <taxon>Bacillati</taxon>
        <taxon>Actinomycetota</taxon>
        <taxon>Actinomycetes</taxon>
        <taxon>Mycobacteriales</taxon>
        <taxon>Nocardiaceae</taxon>
        <taxon>Nocardia</taxon>
    </lineage>
</organism>
<feature type="transmembrane region" description="Helical" evidence="1">
    <location>
        <begin position="7"/>
        <end position="30"/>
    </location>
</feature>
<dbReference type="EMBL" id="JAHKNI010000005">
    <property type="protein sequence ID" value="MBU3063339.1"/>
    <property type="molecule type" value="Genomic_DNA"/>
</dbReference>
<feature type="transmembrane region" description="Helical" evidence="1">
    <location>
        <begin position="42"/>
        <end position="58"/>
    </location>
</feature>
<dbReference type="Proteomes" id="UP000733379">
    <property type="component" value="Unassembled WGS sequence"/>
</dbReference>
<name>A0ABS6AZB0_9NOCA</name>
<keyword evidence="1" id="KW-1133">Transmembrane helix</keyword>
<protein>
    <recommendedName>
        <fullName evidence="4">DUF3017 domain-containing protein</fullName>
    </recommendedName>
</protein>
<proteinExistence type="predicted"/>
<evidence type="ECO:0000313" key="3">
    <source>
        <dbReference type="Proteomes" id="UP000733379"/>
    </source>
</evidence>
<comment type="caution">
    <text evidence="2">The sequence shown here is derived from an EMBL/GenBank/DDBJ whole genome shotgun (WGS) entry which is preliminary data.</text>
</comment>
<accession>A0ABS6AZB0</accession>